<gene>
    <name evidence="1" type="ORF">OS493_008196</name>
</gene>
<name>A0A9X0DAP0_9CNID</name>
<dbReference type="OrthoDB" id="5946384at2759"/>
<sequence length="161" mass="18621">MPWSLVQRRRLAFERKLLETHFRNEVIWINPTDRGDTTVEVVVACSSDKEYTLRVYLPSDFPNSCPSMIVCSPCHCLKKKNGTFLSGWSGEDHTLSSKNGCTQICHWRPDLWKDEYTLYQVIMKGLVWLEAYEVHLQTGYTLDTYLQADESLLLDGAVKEL</sequence>
<keyword evidence="2" id="KW-1185">Reference proteome</keyword>
<protein>
    <submittedName>
        <fullName evidence="1">Uncharacterized protein</fullName>
    </submittedName>
</protein>
<dbReference type="EMBL" id="MU825399">
    <property type="protein sequence ID" value="KAJ7392955.1"/>
    <property type="molecule type" value="Genomic_DNA"/>
</dbReference>
<dbReference type="Proteomes" id="UP001163046">
    <property type="component" value="Unassembled WGS sequence"/>
</dbReference>
<organism evidence="1 2">
    <name type="scientific">Desmophyllum pertusum</name>
    <dbReference type="NCBI Taxonomy" id="174260"/>
    <lineage>
        <taxon>Eukaryota</taxon>
        <taxon>Metazoa</taxon>
        <taxon>Cnidaria</taxon>
        <taxon>Anthozoa</taxon>
        <taxon>Hexacorallia</taxon>
        <taxon>Scleractinia</taxon>
        <taxon>Caryophylliina</taxon>
        <taxon>Caryophylliidae</taxon>
        <taxon>Desmophyllum</taxon>
    </lineage>
</organism>
<dbReference type="Gene3D" id="3.10.110.10">
    <property type="entry name" value="Ubiquitin Conjugating Enzyme"/>
    <property type="match status" value="1"/>
</dbReference>
<dbReference type="InterPro" id="IPR016135">
    <property type="entry name" value="UBQ-conjugating_enzyme/RWD"/>
</dbReference>
<proteinExistence type="predicted"/>
<dbReference type="SUPFAM" id="SSF54495">
    <property type="entry name" value="UBC-like"/>
    <property type="match status" value="1"/>
</dbReference>
<evidence type="ECO:0000313" key="2">
    <source>
        <dbReference type="Proteomes" id="UP001163046"/>
    </source>
</evidence>
<dbReference type="AlphaFoldDB" id="A0A9X0DAP0"/>
<evidence type="ECO:0000313" key="1">
    <source>
        <dbReference type="EMBL" id="KAJ7392955.1"/>
    </source>
</evidence>
<reference evidence="1" key="1">
    <citation type="submission" date="2023-01" db="EMBL/GenBank/DDBJ databases">
        <title>Genome assembly of the deep-sea coral Lophelia pertusa.</title>
        <authorList>
            <person name="Herrera S."/>
            <person name="Cordes E."/>
        </authorList>
    </citation>
    <scope>NUCLEOTIDE SEQUENCE</scope>
    <source>
        <strain evidence="1">USNM1676648</strain>
        <tissue evidence="1">Polyp</tissue>
    </source>
</reference>
<comment type="caution">
    <text evidence="1">The sequence shown here is derived from an EMBL/GenBank/DDBJ whole genome shotgun (WGS) entry which is preliminary data.</text>
</comment>
<accession>A0A9X0DAP0</accession>